<comment type="caution">
    <text evidence="2">The sequence shown here is derived from an EMBL/GenBank/DDBJ whole genome shotgun (WGS) entry which is preliminary data.</text>
</comment>
<keyword evidence="1" id="KW-0472">Membrane</keyword>
<dbReference type="OrthoDB" id="3038990at2759"/>
<evidence type="ECO:0000256" key="1">
    <source>
        <dbReference type="SAM" id="Phobius"/>
    </source>
</evidence>
<evidence type="ECO:0000313" key="2">
    <source>
        <dbReference type="EMBL" id="KAF9523757.1"/>
    </source>
</evidence>
<keyword evidence="1" id="KW-0812">Transmembrane</keyword>
<dbReference type="EMBL" id="MU157911">
    <property type="protein sequence ID" value="KAF9523757.1"/>
    <property type="molecule type" value="Genomic_DNA"/>
</dbReference>
<evidence type="ECO:0000313" key="3">
    <source>
        <dbReference type="Proteomes" id="UP000807306"/>
    </source>
</evidence>
<gene>
    <name evidence="2" type="ORF">CPB83DRAFT_862437</name>
</gene>
<organism evidence="2 3">
    <name type="scientific">Crepidotus variabilis</name>
    <dbReference type="NCBI Taxonomy" id="179855"/>
    <lineage>
        <taxon>Eukaryota</taxon>
        <taxon>Fungi</taxon>
        <taxon>Dikarya</taxon>
        <taxon>Basidiomycota</taxon>
        <taxon>Agaricomycotina</taxon>
        <taxon>Agaricomycetes</taxon>
        <taxon>Agaricomycetidae</taxon>
        <taxon>Agaricales</taxon>
        <taxon>Agaricineae</taxon>
        <taxon>Crepidotaceae</taxon>
        <taxon>Crepidotus</taxon>
    </lineage>
</organism>
<sequence length="288" mass="32501">MCLYPSFPFVPSSFTVSLATWRQHSFIISCLTIALWDFLEFVPEDVCLFQDHPLRLASLVYEASRLSTFVWFMTNLIHSHNSRVNMTYVYVAASVLQRGTTSMLFYFRVHALYNSNRYVQTFFGAALAAVIVIAGTLFEFSGVACGMFDVCIFIAILCKLGWQSPGREMGKSGGRRGFWSPFEPGRVDRIRGRFLVDSLVYVLLAIVIKIPQIILLVWTNRHWESLTWVACSVYVDIVVSSITASKVFRDMKLGLPGLAEATTSLDSEEMLSGLRFRVEISAFTSSEV</sequence>
<name>A0A9P6JJZ6_9AGAR</name>
<protein>
    <submittedName>
        <fullName evidence="2">Uncharacterized protein</fullName>
    </submittedName>
</protein>
<reference evidence="2" key="1">
    <citation type="submission" date="2020-11" db="EMBL/GenBank/DDBJ databases">
        <authorList>
            <consortium name="DOE Joint Genome Institute"/>
            <person name="Ahrendt S."/>
            <person name="Riley R."/>
            <person name="Andreopoulos W."/>
            <person name="Labutti K."/>
            <person name="Pangilinan J."/>
            <person name="Ruiz-Duenas F.J."/>
            <person name="Barrasa J.M."/>
            <person name="Sanchez-Garcia M."/>
            <person name="Camarero S."/>
            <person name="Miyauchi S."/>
            <person name="Serrano A."/>
            <person name="Linde D."/>
            <person name="Babiker R."/>
            <person name="Drula E."/>
            <person name="Ayuso-Fernandez I."/>
            <person name="Pacheco R."/>
            <person name="Padilla G."/>
            <person name="Ferreira P."/>
            <person name="Barriuso J."/>
            <person name="Kellner H."/>
            <person name="Castanera R."/>
            <person name="Alfaro M."/>
            <person name="Ramirez L."/>
            <person name="Pisabarro A.G."/>
            <person name="Kuo A."/>
            <person name="Tritt A."/>
            <person name="Lipzen A."/>
            <person name="He G."/>
            <person name="Yan M."/>
            <person name="Ng V."/>
            <person name="Cullen D."/>
            <person name="Martin F."/>
            <person name="Rosso M.-N."/>
            <person name="Henrissat B."/>
            <person name="Hibbett D."/>
            <person name="Martinez A.T."/>
            <person name="Grigoriev I.V."/>
        </authorList>
    </citation>
    <scope>NUCLEOTIDE SEQUENCE</scope>
    <source>
        <strain evidence="2">CBS 506.95</strain>
    </source>
</reference>
<dbReference type="Proteomes" id="UP000807306">
    <property type="component" value="Unassembled WGS sequence"/>
</dbReference>
<dbReference type="AlphaFoldDB" id="A0A9P6JJZ6"/>
<accession>A0A9P6JJZ6</accession>
<keyword evidence="3" id="KW-1185">Reference proteome</keyword>
<feature type="transmembrane region" description="Helical" evidence="1">
    <location>
        <begin position="88"/>
        <end position="107"/>
    </location>
</feature>
<keyword evidence="1" id="KW-1133">Transmembrane helix</keyword>
<feature type="transmembrane region" description="Helical" evidence="1">
    <location>
        <begin position="199"/>
        <end position="219"/>
    </location>
</feature>
<feature type="transmembrane region" description="Helical" evidence="1">
    <location>
        <begin position="119"/>
        <end position="138"/>
    </location>
</feature>
<feature type="transmembrane region" description="Helical" evidence="1">
    <location>
        <begin position="225"/>
        <end position="244"/>
    </location>
</feature>
<proteinExistence type="predicted"/>